<comment type="caution">
    <text evidence="1">The sequence shown here is derived from an EMBL/GenBank/DDBJ whole genome shotgun (WGS) entry which is preliminary data.</text>
</comment>
<evidence type="ECO:0000313" key="2">
    <source>
        <dbReference type="Proteomes" id="UP001154282"/>
    </source>
</evidence>
<dbReference type="EMBL" id="CAMGYJ010000005">
    <property type="protein sequence ID" value="CAI0408593.1"/>
    <property type="molecule type" value="Genomic_DNA"/>
</dbReference>
<protein>
    <submittedName>
        <fullName evidence="1">Uncharacterized protein</fullName>
    </submittedName>
</protein>
<gene>
    <name evidence="1" type="ORF">LITE_LOCUS14028</name>
</gene>
<reference evidence="1" key="1">
    <citation type="submission" date="2022-08" db="EMBL/GenBank/DDBJ databases">
        <authorList>
            <person name="Gutierrez-Valencia J."/>
        </authorList>
    </citation>
    <scope>NUCLEOTIDE SEQUENCE</scope>
</reference>
<sequence>MVFLSSDLCKLQALVSGFRLRGRVSVVGAC</sequence>
<evidence type="ECO:0000313" key="1">
    <source>
        <dbReference type="EMBL" id="CAI0408593.1"/>
    </source>
</evidence>
<dbReference type="Proteomes" id="UP001154282">
    <property type="component" value="Unassembled WGS sequence"/>
</dbReference>
<keyword evidence="2" id="KW-1185">Reference proteome</keyword>
<proteinExistence type="predicted"/>
<dbReference type="AlphaFoldDB" id="A0AAV0JFA1"/>
<name>A0AAV0JFA1_9ROSI</name>
<organism evidence="1 2">
    <name type="scientific">Linum tenue</name>
    <dbReference type="NCBI Taxonomy" id="586396"/>
    <lineage>
        <taxon>Eukaryota</taxon>
        <taxon>Viridiplantae</taxon>
        <taxon>Streptophyta</taxon>
        <taxon>Embryophyta</taxon>
        <taxon>Tracheophyta</taxon>
        <taxon>Spermatophyta</taxon>
        <taxon>Magnoliopsida</taxon>
        <taxon>eudicotyledons</taxon>
        <taxon>Gunneridae</taxon>
        <taxon>Pentapetalae</taxon>
        <taxon>rosids</taxon>
        <taxon>fabids</taxon>
        <taxon>Malpighiales</taxon>
        <taxon>Linaceae</taxon>
        <taxon>Linum</taxon>
    </lineage>
</organism>
<accession>A0AAV0JFA1</accession>